<evidence type="ECO:0000256" key="2">
    <source>
        <dbReference type="SAM" id="Phobius"/>
    </source>
</evidence>
<sequence length="95" mass="10289">MYRSPSQYSHAEGVGGAARGAQVTRPAARRRRPAPPSYPPAVRPSVRARADLDEEIFSLSDSTQCPLSVGARRFSRLGAFVAAVLLAAAVAFWWF</sequence>
<gene>
    <name evidence="3" type="ORF">APY09_02995</name>
</gene>
<keyword evidence="2" id="KW-0472">Membrane</keyword>
<evidence type="ECO:0000313" key="3">
    <source>
        <dbReference type="EMBL" id="KSW13334.1"/>
    </source>
</evidence>
<accession>A0A0V8RZ22</accession>
<keyword evidence="2" id="KW-0812">Transmembrane</keyword>
<feature type="transmembrane region" description="Helical" evidence="2">
    <location>
        <begin position="77"/>
        <end position="94"/>
    </location>
</feature>
<evidence type="ECO:0000256" key="1">
    <source>
        <dbReference type="SAM" id="MobiDB-lite"/>
    </source>
</evidence>
<reference evidence="3 4" key="1">
    <citation type="submission" date="2015-10" db="EMBL/GenBank/DDBJ databases">
        <title>Draft Genome of Actinomyces odontolyticus subsp. actinosynbacter strain XH001.</title>
        <authorList>
            <person name="Mclean J.S."/>
            <person name="He X."/>
        </authorList>
    </citation>
    <scope>NUCLEOTIDE SEQUENCE [LARGE SCALE GENOMIC DNA]</scope>
    <source>
        <strain evidence="3 4">XH001</strain>
    </source>
</reference>
<keyword evidence="2" id="KW-1133">Transmembrane helix</keyword>
<proteinExistence type="predicted"/>
<name>A0A0V8RZ22_9ACTO</name>
<comment type="caution">
    <text evidence="3">The sequence shown here is derived from an EMBL/GenBank/DDBJ whole genome shotgun (WGS) entry which is preliminary data.</text>
</comment>
<dbReference type="AlphaFoldDB" id="A0A0V8RZ22"/>
<protein>
    <submittedName>
        <fullName evidence="3">Uncharacterized protein</fullName>
    </submittedName>
</protein>
<feature type="region of interest" description="Disordered" evidence="1">
    <location>
        <begin position="1"/>
        <end position="44"/>
    </location>
</feature>
<dbReference type="OrthoDB" id="3260908at2"/>
<dbReference type="EMBL" id="LLVT01000001">
    <property type="protein sequence ID" value="KSW13334.1"/>
    <property type="molecule type" value="Genomic_DNA"/>
</dbReference>
<dbReference type="RefSeq" id="WP_060566105.1">
    <property type="nucleotide sequence ID" value="NZ_CP040006.1"/>
</dbReference>
<dbReference type="Proteomes" id="UP000054686">
    <property type="component" value="Unassembled WGS sequence"/>
</dbReference>
<evidence type="ECO:0000313" key="4">
    <source>
        <dbReference type="Proteomes" id="UP000054686"/>
    </source>
</evidence>
<organism evidence="3 4">
    <name type="scientific">Schaalia odontolytica</name>
    <dbReference type="NCBI Taxonomy" id="1660"/>
    <lineage>
        <taxon>Bacteria</taxon>
        <taxon>Bacillati</taxon>
        <taxon>Actinomycetota</taxon>
        <taxon>Actinomycetes</taxon>
        <taxon>Actinomycetales</taxon>
        <taxon>Actinomycetaceae</taxon>
        <taxon>Schaalia</taxon>
    </lineage>
</organism>